<dbReference type="InterPro" id="IPR006214">
    <property type="entry name" value="Bax_inhibitor_1-related"/>
</dbReference>
<dbReference type="OrthoDB" id="1277691at2759"/>
<feature type="transmembrane region" description="Helical" evidence="6">
    <location>
        <begin position="60"/>
        <end position="78"/>
    </location>
</feature>
<name>W1NIM7_AMBTC</name>
<feature type="transmembrane region" description="Helical" evidence="6">
    <location>
        <begin position="145"/>
        <end position="164"/>
    </location>
</feature>
<dbReference type="Pfam" id="PF01027">
    <property type="entry name" value="Bax1-I"/>
    <property type="match status" value="1"/>
</dbReference>
<evidence type="ECO:0000256" key="4">
    <source>
        <dbReference type="ARBA" id="ARBA00022989"/>
    </source>
</evidence>
<accession>W1NIM7</accession>
<dbReference type="KEGG" id="atr:18423225"/>
<comment type="subcellular location">
    <subcellularLocation>
        <location evidence="1">Membrane</location>
        <topology evidence="1">Multi-pass membrane protein</topology>
    </subcellularLocation>
</comment>
<keyword evidence="4 6" id="KW-1133">Transmembrane helix</keyword>
<dbReference type="PANTHER" id="PTHR23291">
    <property type="entry name" value="BAX INHIBITOR-RELATED"/>
    <property type="match status" value="1"/>
</dbReference>
<protein>
    <recommendedName>
        <fullName evidence="9">Bax inhibitor 1</fullName>
    </recommendedName>
</protein>
<dbReference type="AlphaFoldDB" id="W1NIM7"/>
<dbReference type="GO" id="GO:0016020">
    <property type="term" value="C:membrane"/>
    <property type="evidence" value="ECO:0000318"/>
    <property type="project" value="GO_Central"/>
</dbReference>
<evidence type="ECO:0008006" key="9">
    <source>
        <dbReference type="Google" id="ProtNLM"/>
    </source>
</evidence>
<keyword evidence="3 6" id="KW-0812">Transmembrane</keyword>
<keyword evidence="5 6" id="KW-0472">Membrane</keyword>
<dbReference type="Gramene" id="ERM95306">
    <property type="protein sequence ID" value="ERM95306"/>
    <property type="gene ID" value="AMTR_s00008p00124620"/>
</dbReference>
<sequence>MENLFSSFASGPSAWSYDTLKNFHQISPRVQDHLKRVYLSLCCCIAACAVGSYFHLLWNIGGLLTFVGGIVSILWLLSTSSHPREEKKRLGLLLASSFFQGATLGPLIQMVIELDPSLLVSAFMGSAIAFACFSGAAILARRREYLFIGGLLSAGISILFWVQFASSLFGGSAATFKFELYFGLLVFLGYIVFDTQLIIEKAHIGDYDYVKHALDLFADFIAVFVRLLIIMVKNSGEKSEERKKKRRN</sequence>
<evidence type="ECO:0000313" key="7">
    <source>
        <dbReference type="EMBL" id="ERM95306.1"/>
    </source>
</evidence>
<comment type="similarity">
    <text evidence="2 6">Belongs to the BI1 family.</text>
</comment>
<keyword evidence="8" id="KW-1185">Reference proteome</keyword>
<dbReference type="Proteomes" id="UP000017836">
    <property type="component" value="Unassembled WGS sequence"/>
</dbReference>
<evidence type="ECO:0000256" key="6">
    <source>
        <dbReference type="RuleBase" id="RU004379"/>
    </source>
</evidence>
<reference evidence="8" key="1">
    <citation type="journal article" date="2013" name="Science">
        <title>The Amborella genome and the evolution of flowering plants.</title>
        <authorList>
            <consortium name="Amborella Genome Project"/>
        </authorList>
    </citation>
    <scope>NUCLEOTIDE SEQUENCE [LARGE SCALE GENOMIC DNA]</scope>
</reference>
<proteinExistence type="inferred from homology"/>
<dbReference type="eggNOG" id="KOG1629">
    <property type="taxonomic scope" value="Eukaryota"/>
</dbReference>
<evidence type="ECO:0000256" key="3">
    <source>
        <dbReference type="ARBA" id="ARBA00022692"/>
    </source>
</evidence>
<dbReference type="OMA" id="MESYTIC"/>
<evidence type="ECO:0000313" key="8">
    <source>
        <dbReference type="Proteomes" id="UP000017836"/>
    </source>
</evidence>
<dbReference type="CDD" id="cd10430">
    <property type="entry name" value="BI-1"/>
    <property type="match status" value="1"/>
</dbReference>
<organism evidence="7 8">
    <name type="scientific">Amborella trichopoda</name>
    <dbReference type="NCBI Taxonomy" id="13333"/>
    <lineage>
        <taxon>Eukaryota</taxon>
        <taxon>Viridiplantae</taxon>
        <taxon>Streptophyta</taxon>
        <taxon>Embryophyta</taxon>
        <taxon>Tracheophyta</taxon>
        <taxon>Spermatophyta</taxon>
        <taxon>Magnoliopsida</taxon>
        <taxon>Amborellales</taxon>
        <taxon>Amborellaceae</taxon>
        <taxon>Amborella</taxon>
    </lineage>
</organism>
<evidence type="ECO:0000256" key="2">
    <source>
        <dbReference type="ARBA" id="ARBA00010350"/>
    </source>
</evidence>
<dbReference type="GO" id="GO:0005262">
    <property type="term" value="F:calcium channel activity"/>
    <property type="evidence" value="ECO:0000318"/>
    <property type="project" value="GO_Central"/>
</dbReference>
<gene>
    <name evidence="7" type="ORF">AMTR_s00008p00124620</name>
</gene>
<dbReference type="EMBL" id="KI397486">
    <property type="protein sequence ID" value="ERM95306.1"/>
    <property type="molecule type" value="Genomic_DNA"/>
</dbReference>
<feature type="transmembrane region" description="Helical" evidence="6">
    <location>
        <begin position="118"/>
        <end position="138"/>
    </location>
</feature>
<dbReference type="PANTHER" id="PTHR23291:SF32">
    <property type="entry name" value="BAX INHIBITOR 1"/>
    <property type="match status" value="1"/>
</dbReference>
<feature type="transmembrane region" description="Helical" evidence="6">
    <location>
        <begin position="90"/>
        <end position="112"/>
    </location>
</feature>
<dbReference type="HOGENOM" id="CLU_061277_1_0_1"/>
<dbReference type="STRING" id="13333.W1NIM7"/>
<evidence type="ECO:0000256" key="1">
    <source>
        <dbReference type="ARBA" id="ARBA00004141"/>
    </source>
</evidence>
<feature type="transmembrane region" description="Helical" evidence="6">
    <location>
        <begin position="176"/>
        <end position="193"/>
    </location>
</feature>
<evidence type="ECO:0000256" key="5">
    <source>
        <dbReference type="ARBA" id="ARBA00023136"/>
    </source>
</evidence>